<feature type="coiled-coil region" evidence="1">
    <location>
        <begin position="37"/>
        <end position="88"/>
    </location>
</feature>
<accession>A0A2A9NDC9</accession>
<dbReference type="Proteomes" id="UP000242287">
    <property type="component" value="Unassembled WGS sequence"/>
</dbReference>
<keyword evidence="3" id="KW-1185">Reference proteome</keyword>
<keyword evidence="1" id="KW-0175">Coiled coil</keyword>
<reference evidence="2 3" key="1">
    <citation type="submission" date="2014-02" db="EMBL/GenBank/DDBJ databases">
        <title>Transposable element dynamics among asymbiotic and ectomycorrhizal Amanita fungi.</title>
        <authorList>
            <consortium name="DOE Joint Genome Institute"/>
            <person name="Hess J."/>
            <person name="Skrede I."/>
            <person name="Wolfe B."/>
            <person name="LaButti K."/>
            <person name="Ohm R.A."/>
            <person name="Grigoriev I.V."/>
            <person name="Pringle A."/>
        </authorList>
    </citation>
    <scope>NUCLEOTIDE SEQUENCE [LARGE SCALE GENOMIC DNA]</scope>
    <source>
        <strain evidence="2 3">SKay4041</strain>
    </source>
</reference>
<organism evidence="2 3">
    <name type="scientific">Amanita thiersii Skay4041</name>
    <dbReference type="NCBI Taxonomy" id="703135"/>
    <lineage>
        <taxon>Eukaryota</taxon>
        <taxon>Fungi</taxon>
        <taxon>Dikarya</taxon>
        <taxon>Basidiomycota</taxon>
        <taxon>Agaricomycotina</taxon>
        <taxon>Agaricomycetes</taxon>
        <taxon>Agaricomycetidae</taxon>
        <taxon>Agaricales</taxon>
        <taxon>Pluteineae</taxon>
        <taxon>Amanitaceae</taxon>
        <taxon>Amanita</taxon>
    </lineage>
</organism>
<dbReference type="AlphaFoldDB" id="A0A2A9NDC9"/>
<dbReference type="SUPFAM" id="SSF52047">
    <property type="entry name" value="RNI-like"/>
    <property type="match status" value="1"/>
</dbReference>
<dbReference type="InterPro" id="IPR032675">
    <property type="entry name" value="LRR_dom_sf"/>
</dbReference>
<proteinExistence type="predicted"/>
<dbReference type="OrthoDB" id="3365698at2759"/>
<sequence length="561" mass="64245">MCNPRRGVDNILPDLTEIGQSNREYSNIAMHIARHLASCLEDEIRQVVEVVRQLQLQARASLEAKHQLLSAEDKLECLKKQLHECKSVFAPHKKLPADVLQYIFLLCAKGAKIKIPLRSRYWHPIPMVLSHTCASWRSVALATPSLWTNLEVSHFTCHAPRLLAVKDVLSRVKFAPLSLSVFQNFPEYTGYILDNDLAAFVDTLQRQLLAPYRIQKLSLTFGLGYSDPNSATFTMGKVQKILSMSLPDLQILQFAMCDWPFTWGVSELAEFLNRHESINEGSALGGLPSLKELDLDCHAHFYKGVHRYIRWEQLRTLSFQQISISWALAILSQCRCLEAFAVFQLTAYTQEEFAPAPLVQDILISLPHMHRLRLSISHLNNEAIRRFLSPLAFPNLKYLLYSAPHEPDKTTWPYQYDPLIYERLQLNTLQELRVSGNFCLPLTTWKEACALRRLRVCIPQLNDEDASDIASGILFPLLEDVYMERPRPSVEDPAPFFRMIEGRQKRAREAIYGEGVEGSKPVSPFKRVGFRCTEEYLETYKNQIDILRNGGCELDIDMVLV</sequence>
<dbReference type="Gene3D" id="3.80.10.10">
    <property type="entry name" value="Ribonuclease Inhibitor"/>
    <property type="match status" value="1"/>
</dbReference>
<evidence type="ECO:0000256" key="1">
    <source>
        <dbReference type="SAM" id="Coils"/>
    </source>
</evidence>
<name>A0A2A9NDC9_9AGAR</name>
<protein>
    <submittedName>
        <fullName evidence="2">Uncharacterized protein</fullName>
    </submittedName>
</protein>
<gene>
    <name evidence="2" type="ORF">AMATHDRAFT_64019</name>
</gene>
<dbReference type="EMBL" id="KZ302042">
    <property type="protein sequence ID" value="PFH49025.1"/>
    <property type="molecule type" value="Genomic_DNA"/>
</dbReference>
<evidence type="ECO:0000313" key="3">
    <source>
        <dbReference type="Proteomes" id="UP000242287"/>
    </source>
</evidence>
<dbReference type="STRING" id="703135.A0A2A9NDC9"/>
<evidence type="ECO:0000313" key="2">
    <source>
        <dbReference type="EMBL" id="PFH49025.1"/>
    </source>
</evidence>